<dbReference type="Proteomes" id="UP000238081">
    <property type="component" value="Unassembled WGS sequence"/>
</dbReference>
<dbReference type="EMBL" id="WOFV02000116">
    <property type="protein sequence ID" value="NAS19867.1"/>
    <property type="molecule type" value="Genomic_DNA"/>
</dbReference>
<evidence type="ECO:0000313" key="10">
    <source>
        <dbReference type="Proteomes" id="UP000238081"/>
    </source>
</evidence>
<name>A0A0A6PSK0_CLOBU</name>
<dbReference type="Gene3D" id="2.40.50.140">
    <property type="entry name" value="Nucleic acid-binding proteins"/>
    <property type="match status" value="1"/>
</dbReference>
<keyword evidence="3 5" id="KW-1133">Transmembrane helix</keyword>
<evidence type="ECO:0000313" key="11">
    <source>
        <dbReference type="Proteomes" id="UP000321089"/>
    </source>
</evidence>
<evidence type="ECO:0000313" key="12">
    <source>
        <dbReference type="Proteomes" id="UP000474042"/>
    </source>
</evidence>
<evidence type="ECO:0000259" key="6">
    <source>
        <dbReference type="Pfam" id="PF01957"/>
    </source>
</evidence>
<comment type="subcellular location">
    <subcellularLocation>
        <location evidence="1">Membrane</location>
        <topology evidence="1">Multi-pass membrane protein</topology>
    </subcellularLocation>
</comment>
<dbReference type="EMBL" id="LRDH01000056">
    <property type="protein sequence ID" value="PPV16971.1"/>
    <property type="molecule type" value="Genomic_DNA"/>
</dbReference>
<dbReference type="InterPro" id="IPR012340">
    <property type="entry name" value="NA-bd_OB-fold"/>
</dbReference>
<organism evidence="9 10">
    <name type="scientific">Clostridium butyricum</name>
    <dbReference type="NCBI Taxonomy" id="1492"/>
    <lineage>
        <taxon>Bacteria</taxon>
        <taxon>Bacillati</taxon>
        <taxon>Bacillota</taxon>
        <taxon>Clostridia</taxon>
        <taxon>Eubacteriales</taxon>
        <taxon>Clostridiaceae</taxon>
        <taxon>Clostridium</taxon>
    </lineage>
</organism>
<dbReference type="AlphaFoldDB" id="A0A0A6PSK0"/>
<reference evidence="9 10" key="1">
    <citation type="submission" date="2016-01" db="EMBL/GenBank/DDBJ databases">
        <title>Characterization of the Clostridium difficile lineages that are prevalent in Hong Kong and China.</title>
        <authorList>
            <person name="Kwok J.S.-L."/>
            <person name="Lam W.-Y."/>
            <person name="Ip M."/>
            <person name="Chan T.-F."/>
            <person name="Hawkey P.M."/>
            <person name="Tsui S.K.-W."/>
        </authorList>
    </citation>
    <scope>NUCLEOTIDE SEQUENCE [LARGE SCALE GENOMIC DNA]</scope>
    <source>
        <strain evidence="9 10">300064</strain>
    </source>
</reference>
<dbReference type="EMBL" id="BKBC01000001">
    <property type="protein sequence ID" value="GEQ19699.1"/>
    <property type="molecule type" value="Genomic_DNA"/>
</dbReference>
<reference evidence="7 11" key="2">
    <citation type="submission" date="2019-07" db="EMBL/GenBank/DDBJ databases">
        <title>Whole genome shotgun sequence of Clostridium butyricum NBRC 3858.</title>
        <authorList>
            <person name="Hosoyama A."/>
            <person name="Uohara A."/>
            <person name="Ohji S."/>
            <person name="Ichikawa N."/>
        </authorList>
    </citation>
    <scope>NUCLEOTIDE SEQUENCE [LARGE SCALE GENOMIC DNA]</scope>
    <source>
        <strain evidence="7 11">NBRC 3858</strain>
    </source>
</reference>
<feature type="transmembrane region" description="Helical" evidence="5">
    <location>
        <begin position="45"/>
        <end position="68"/>
    </location>
</feature>
<dbReference type="InterPro" id="IPR052165">
    <property type="entry name" value="Membrane_assoc_protease"/>
</dbReference>
<dbReference type="PANTHER" id="PTHR33507:SF3">
    <property type="entry name" value="INNER MEMBRANE PROTEIN YBBJ"/>
    <property type="match status" value="1"/>
</dbReference>
<evidence type="ECO:0000256" key="2">
    <source>
        <dbReference type="ARBA" id="ARBA00022692"/>
    </source>
</evidence>
<dbReference type="Proteomes" id="UP000321089">
    <property type="component" value="Unassembled WGS sequence"/>
</dbReference>
<keyword evidence="2 5" id="KW-0812">Transmembrane</keyword>
<dbReference type="GO" id="GO:0005886">
    <property type="term" value="C:plasma membrane"/>
    <property type="evidence" value="ECO:0007669"/>
    <property type="project" value="TreeGrafter"/>
</dbReference>
<dbReference type="Proteomes" id="UP000474042">
    <property type="component" value="Unassembled WGS sequence"/>
</dbReference>
<keyword evidence="4 5" id="KW-0472">Membrane</keyword>
<evidence type="ECO:0000313" key="8">
    <source>
        <dbReference type="EMBL" id="NAS19867.1"/>
    </source>
</evidence>
<evidence type="ECO:0000313" key="9">
    <source>
        <dbReference type="EMBL" id="PPV16971.1"/>
    </source>
</evidence>
<feature type="domain" description="NfeD-like C-terminal" evidence="6">
    <location>
        <begin position="84"/>
        <end position="139"/>
    </location>
</feature>
<proteinExistence type="predicted"/>
<dbReference type="Pfam" id="PF01957">
    <property type="entry name" value="NfeD"/>
    <property type="match status" value="1"/>
</dbReference>
<dbReference type="SUPFAM" id="SSF141322">
    <property type="entry name" value="NfeD domain-like"/>
    <property type="match status" value="1"/>
</dbReference>
<reference evidence="8 12" key="3">
    <citation type="submission" date="2020-01" db="EMBL/GenBank/DDBJ databases">
        <title>Genome sequence of a 1,3-propanediol producer, Clostridium butyricum S3.</title>
        <authorList>
            <person name="Zhou J."/>
        </authorList>
    </citation>
    <scope>NUCLEOTIDE SEQUENCE [LARGE SCALE GENOMIC DNA]</scope>
    <source>
        <strain evidence="8 12">S3</strain>
    </source>
</reference>
<evidence type="ECO:0000256" key="4">
    <source>
        <dbReference type="ARBA" id="ARBA00023136"/>
    </source>
</evidence>
<dbReference type="RefSeq" id="WP_002579487.1">
    <property type="nucleotide sequence ID" value="NZ_BKBB01000018.1"/>
</dbReference>
<accession>A0A0A6PSK0</accession>
<sequence length="143" mass="15666">MGAIILWILIAIGSFVIDILSSSFCFVLLSAGSIAAAICASLGMSIAMQVIVFAVINIISMSVGYPWLKKKFKKGFTKTLRMEETYIGKVIKAEKEISNKAQIKVNGEYWTAVNTGVDIKQGEEFIITGIEGIKLLIKKVEEE</sequence>
<evidence type="ECO:0000256" key="3">
    <source>
        <dbReference type="ARBA" id="ARBA00022989"/>
    </source>
</evidence>
<evidence type="ECO:0000313" key="7">
    <source>
        <dbReference type="EMBL" id="GEQ19699.1"/>
    </source>
</evidence>
<comment type="caution">
    <text evidence="9">The sequence shown here is derived from an EMBL/GenBank/DDBJ whole genome shotgun (WGS) entry which is preliminary data.</text>
</comment>
<evidence type="ECO:0000256" key="1">
    <source>
        <dbReference type="ARBA" id="ARBA00004141"/>
    </source>
</evidence>
<evidence type="ECO:0000256" key="5">
    <source>
        <dbReference type="SAM" id="Phobius"/>
    </source>
</evidence>
<dbReference type="PANTHER" id="PTHR33507">
    <property type="entry name" value="INNER MEMBRANE PROTEIN YBBJ"/>
    <property type="match status" value="1"/>
</dbReference>
<gene>
    <name evidence="9" type="ORF">AWN73_08970</name>
    <name evidence="7" type="ORF">CBU02nite_02050</name>
    <name evidence="8" type="ORF">GND98_019070</name>
</gene>
<dbReference type="InterPro" id="IPR002810">
    <property type="entry name" value="NfeD-like_C"/>
</dbReference>
<protein>
    <submittedName>
        <fullName evidence="8">NfeD family protein</fullName>
    </submittedName>
    <submittedName>
        <fullName evidence="9">Nodulation efficiency protein D</fullName>
    </submittedName>
</protein>